<name>A0ABT0EYC9_9PSED</name>
<accession>A0ABT0EYC9</accession>
<proteinExistence type="predicted"/>
<organism evidence="1 2">
    <name type="scientific">Pseudomonas violetae</name>
    <dbReference type="NCBI Taxonomy" id="2915813"/>
    <lineage>
        <taxon>Bacteria</taxon>
        <taxon>Pseudomonadati</taxon>
        <taxon>Pseudomonadota</taxon>
        <taxon>Gammaproteobacteria</taxon>
        <taxon>Pseudomonadales</taxon>
        <taxon>Pseudomonadaceae</taxon>
        <taxon>Pseudomonas</taxon>
    </lineage>
</organism>
<gene>
    <name evidence="1" type="ORF">L9059_11275</name>
</gene>
<evidence type="ECO:0000313" key="2">
    <source>
        <dbReference type="Proteomes" id="UP001299876"/>
    </source>
</evidence>
<reference evidence="1 2" key="1">
    <citation type="submission" date="2022-02" db="EMBL/GenBank/DDBJ databases">
        <title>Comparative genomics of the first Antarctic Pseudomonas spp. capable of biotransforming 2,4,6-Trinitrotoluene.</title>
        <authorList>
            <person name="Cabrera M.A."/>
            <person name="Marquez S.L."/>
            <person name="Perez-Donoso J.M."/>
        </authorList>
    </citation>
    <scope>NUCLEOTIDE SEQUENCE [LARGE SCALE GENOMIC DNA]</scope>
    <source>
        <strain evidence="1 2">TNT19</strain>
    </source>
</reference>
<comment type="caution">
    <text evidence="1">The sequence shown here is derived from an EMBL/GenBank/DDBJ whole genome shotgun (WGS) entry which is preliminary data.</text>
</comment>
<evidence type="ECO:0000313" key="1">
    <source>
        <dbReference type="EMBL" id="MCK1790760.1"/>
    </source>
</evidence>
<keyword evidence="2" id="KW-1185">Reference proteome</keyword>
<dbReference type="EMBL" id="JAKNRW010000006">
    <property type="protein sequence ID" value="MCK1790760.1"/>
    <property type="molecule type" value="Genomic_DNA"/>
</dbReference>
<dbReference type="RefSeq" id="WP_247290875.1">
    <property type="nucleotide sequence ID" value="NZ_JAKNRW010000006.1"/>
</dbReference>
<sequence length="313" mass="35655">MSVEEGNDLESSEGCVVPVNLIPAEELSRYSVESDVHAGRDIASYVNGQAPDEEVLHVEKLKRETVIGESYDIWDVTTDKDRYWVLTNLTNLYSQRFFPSLDYTISFHIGLMMRLKSRPEPIANYEPTPFDEVFRRMDQADERHESAVELEDFQAVGMLLREALVCMIEALRTSTEMPEAIELPQKANFLAWNDLLMNQLCGGGSNKELRQHLKNIGKEAWQLVNWLTHSKSGGQMASSIAIHTCRTVIGNSFQILERDQEAHLDTCPTCKSRDVRRHFDIHIPPEGSYYHSCGVCKWTDYPDLQADSDPAEL</sequence>
<dbReference type="Proteomes" id="UP001299876">
    <property type="component" value="Unassembled WGS sequence"/>
</dbReference>
<protein>
    <submittedName>
        <fullName evidence="1">Gamma-glutamylcyclotransferase</fullName>
    </submittedName>
</protein>